<dbReference type="AlphaFoldDB" id="A0AAU8IRZ6"/>
<evidence type="ECO:0000256" key="2">
    <source>
        <dbReference type="ARBA" id="ARBA00022603"/>
    </source>
</evidence>
<accession>A0AAU8IRZ6</accession>
<dbReference type="PANTHER" id="PTHR10629:SF52">
    <property type="entry name" value="DNA (CYTOSINE-5)-METHYLTRANSFERASE 1"/>
    <property type="match status" value="1"/>
</dbReference>
<evidence type="ECO:0000256" key="1">
    <source>
        <dbReference type="ARBA" id="ARBA00011975"/>
    </source>
</evidence>
<organism evidence="7">
    <name type="scientific">Streptomyces tabacisoli</name>
    <dbReference type="NCBI Taxonomy" id="3156398"/>
    <lineage>
        <taxon>Bacteria</taxon>
        <taxon>Bacillati</taxon>
        <taxon>Actinomycetota</taxon>
        <taxon>Actinomycetes</taxon>
        <taxon>Kitasatosporales</taxon>
        <taxon>Streptomycetaceae</taxon>
        <taxon>Streptomyces</taxon>
    </lineage>
</organism>
<dbReference type="REBASE" id="845396">
    <property type="entry name" value="M1.SspMG91ORF14885P"/>
</dbReference>
<reference evidence="7" key="1">
    <citation type="submission" date="2024-06" db="EMBL/GenBank/DDBJ databases">
        <title>Streptomyces sp. strain HUAS MG91 genome sequences.</title>
        <authorList>
            <person name="Mo P."/>
        </authorList>
    </citation>
    <scope>NUCLEOTIDE SEQUENCE</scope>
    <source>
        <strain evidence="7">HUAS MG91</strain>
    </source>
</reference>
<dbReference type="EMBL" id="CP159534">
    <property type="protein sequence ID" value="XCJ71180.1"/>
    <property type="molecule type" value="Genomic_DNA"/>
</dbReference>
<dbReference type="InterPro" id="IPR050390">
    <property type="entry name" value="C5-Methyltransferase"/>
</dbReference>
<comment type="similarity">
    <text evidence="6">Belongs to the class I-like SAM-binding methyltransferase superfamily. C5-methyltransferase family.</text>
</comment>
<dbReference type="GO" id="GO:0009307">
    <property type="term" value="P:DNA restriction-modification system"/>
    <property type="evidence" value="ECO:0007669"/>
    <property type="project" value="UniProtKB-KW"/>
</dbReference>
<sequence>MRFVDVCSGGGGLALGLEQAGFTPALLVDNNKDACNTLRENRPEWKVLEEDLLDFVPDEHKESYDVDLLSAGLPRVNAVTAAKKGELYEEVKLLEATALLVHPLRPKALLVENSPDLVESPRFESVRATFREELDHLGYRYKWFVLNAADFGVPQDRKQGVLVALREDYFGSFRPPAPTVTSHTSLGEALLPSMSSKGWHGAEDWAAQATSLAPTLIGGSKKHGGADLGQTGSKRAWARMGICGLSLENDVPKPDFDWRPGNDGEARLRITVDQAAILQSFPQEWTITGKKTARFRQIAPACPPPVGKALGTAIAAALNG</sequence>
<comment type="caution">
    <text evidence="6">Lacks conserved residue(s) required for the propagation of feature annotation.</text>
</comment>
<dbReference type="EC" id="2.1.1.37" evidence="1"/>
<name>A0AAU8IRZ6_9ACTN</name>
<protein>
    <recommendedName>
        <fullName evidence="1">DNA (cytosine-5-)-methyltransferase</fullName>
        <ecNumber evidence="1">2.1.1.37</ecNumber>
    </recommendedName>
</protein>
<dbReference type="SUPFAM" id="SSF53335">
    <property type="entry name" value="S-adenosyl-L-methionine-dependent methyltransferases"/>
    <property type="match status" value="1"/>
</dbReference>
<dbReference type="PRINTS" id="PR00105">
    <property type="entry name" value="C5METTRFRASE"/>
</dbReference>
<dbReference type="Gene3D" id="3.90.120.10">
    <property type="entry name" value="DNA Methylase, subunit A, domain 2"/>
    <property type="match status" value="1"/>
</dbReference>
<evidence type="ECO:0000256" key="4">
    <source>
        <dbReference type="ARBA" id="ARBA00022691"/>
    </source>
</evidence>
<dbReference type="GO" id="GO:0044027">
    <property type="term" value="P:negative regulation of gene expression via chromosomal CpG island methylation"/>
    <property type="evidence" value="ECO:0007669"/>
    <property type="project" value="TreeGrafter"/>
</dbReference>
<keyword evidence="2 6" id="KW-0489">Methyltransferase</keyword>
<dbReference type="KEGG" id="stac:ABII15_14885"/>
<keyword evidence="5" id="KW-0680">Restriction system</keyword>
<dbReference type="Pfam" id="PF00145">
    <property type="entry name" value="DNA_methylase"/>
    <property type="match status" value="1"/>
</dbReference>
<keyword evidence="3 6" id="KW-0808">Transferase</keyword>
<dbReference type="InterPro" id="IPR029063">
    <property type="entry name" value="SAM-dependent_MTases_sf"/>
</dbReference>
<dbReference type="Gene3D" id="3.40.50.150">
    <property type="entry name" value="Vaccinia Virus protein VP39"/>
    <property type="match status" value="1"/>
</dbReference>
<dbReference type="PROSITE" id="PS51679">
    <property type="entry name" value="SAM_MT_C5"/>
    <property type="match status" value="1"/>
</dbReference>
<evidence type="ECO:0000256" key="3">
    <source>
        <dbReference type="ARBA" id="ARBA00022679"/>
    </source>
</evidence>
<dbReference type="GO" id="GO:0032259">
    <property type="term" value="P:methylation"/>
    <property type="evidence" value="ECO:0007669"/>
    <property type="project" value="UniProtKB-KW"/>
</dbReference>
<dbReference type="RefSeq" id="WP_353942807.1">
    <property type="nucleotide sequence ID" value="NZ_CP159534.1"/>
</dbReference>
<keyword evidence="4 6" id="KW-0949">S-adenosyl-L-methionine</keyword>
<dbReference type="InterPro" id="IPR001525">
    <property type="entry name" value="C5_MeTfrase"/>
</dbReference>
<gene>
    <name evidence="7" type="ORF">ABII15_14885</name>
</gene>
<evidence type="ECO:0000256" key="5">
    <source>
        <dbReference type="ARBA" id="ARBA00022747"/>
    </source>
</evidence>
<dbReference type="GO" id="GO:0003886">
    <property type="term" value="F:DNA (cytosine-5-)-methyltransferase activity"/>
    <property type="evidence" value="ECO:0007669"/>
    <property type="project" value="UniProtKB-EC"/>
</dbReference>
<dbReference type="GO" id="GO:0003677">
    <property type="term" value="F:DNA binding"/>
    <property type="evidence" value="ECO:0007669"/>
    <property type="project" value="TreeGrafter"/>
</dbReference>
<evidence type="ECO:0000313" key="7">
    <source>
        <dbReference type="EMBL" id="XCJ71180.1"/>
    </source>
</evidence>
<dbReference type="PANTHER" id="PTHR10629">
    <property type="entry name" value="CYTOSINE-SPECIFIC METHYLTRANSFERASE"/>
    <property type="match status" value="1"/>
</dbReference>
<proteinExistence type="inferred from homology"/>
<evidence type="ECO:0000256" key="6">
    <source>
        <dbReference type="PROSITE-ProRule" id="PRU01016"/>
    </source>
</evidence>